<feature type="domain" description="Phosphagen kinase C-terminal" evidence="10">
    <location>
        <begin position="24"/>
        <end position="254"/>
    </location>
</feature>
<evidence type="ECO:0000256" key="8">
    <source>
        <dbReference type="PROSITE-ProRule" id="PRU00843"/>
    </source>
</evidence>
<evidence type="ECO:0000256" key="1">
    <source>
        <dbReference type="ARBA" id="ARBA00022533"/>
    </source>
</evidence>
<evidence type="ECO:0000256" key="6">
    <source>
        <dbReference type="ARBA" id="ARBA00051816"/>
    </source>
</evidence>
<dbReference type="GO" id="GO:0005524">
    <property type="term" value="F:ATP binding"/>
    <property type="evidence" value="ECO:0007669"/>
    <property type="project" value="UniProtKB-UniRule"/>
</dbReference>
<dbReference type="GO" id="GO:0005615">
    <property type="term" value="C:extracellular space"/>
    <property type="evidence" value="ECO:0007669"/>
    <property type="project" value="TreeGrafter"/>
</dbReference>
<comment type="activity regulation">
    <text evidence="7">Appears to be allosterically activated by the binding of pArg-containing polypeptides to the pArg-binding pocket localized in the C-terminal domain of McsB.</text>
</comment>
<reference evidence="11" key="1">
    <citation type="journal article" date="2014" name="Int. J. Syst. Evol. Microbiol.">
        <title>Complete genome sequence of Corynebacterium casei LMG S-19264T (=DSM 44701T), isolated from a smear-ripened cheese.</title>
        <authorList>
            <consortium name="US DOE Joint Genome Institute (JGI-PGF)"/>
            <person name="Walter F."/>
            <person name="Albersmeier A."/>
            <person name="Kalinowski J."/>
            <person name="Ruckert C."/>
        </authorList>
    </citation>
    <scope>NUCLEOTIDE SEQUENCE</scope>
    <source>
        <strain evidence="11">JCM 14719</strain>
    </source>
</reference>
<feature type="binding site" evidence="7 8">
    <location>
        <position position="91"/>
    </location>
    <ligand>
        <name>ATP</name>
        <dbReference type="ChEBI" id="CHEBI:30616"/>
    </ligand>
</feature>
<dbReference type="NCBIfam" id="NF002195">
    <property type="entry name" value="PRK01059.1-5"/>
    <property type="match status" value="1"/>
</dbReference>
<evidence type="ECO:0000256" key="2">
    <source>
        <dbReference type="ARBA" id="ARBA00022679"/>
    </source>
</evidence>
<comment type="caution">
    <text evidence="11">The sequence shown here is derived from an EMBL/GenBank/DDBJ whole genome shotgun (WGS) entry which is preliminary data.</text>
</comment>
<evidence type="ECO:0000313" key="12">
    <source>
        <dbReference type="Proteomes" id="UP000637720"/>
    </source>
</evidence>
<dbReference type="PROSITE" id="PS51510">
    <property type="entry name" value="PHOSPHAGEN_KINASE_C"/>
    <property type="match status" value="1"/>
</dbReference>
<feature type="short sequence motif" description="RDXXRA motif of the pArg binding pocket involved in allosteric regulation" evidence="7">
    <location>
        <begin position="337"/>
        <end position="342"/>
    </location>
</feature>
<evidence type="ECO:0000256" key="7">
    <source>
        <dbReference type="HAMAP-Rule" id="MF_00602"/>
    </source>
</evidence>
<dbReference type="GO" id="GO:1990424">
    <property type="term" value="F:protein arginine kinase activity"/>
    <property type="evidence" value="ECO:0007669"/>
    <property type="project" value="UniProtKB-EC"/>
</dbReference>
<name>A0A8J3BD60_9BACI</name>
<evidence type="ECO:0000259" key="10">
    <source>
        <dbReference type="PROSITE" id="PS51510"/>
    </source>
</evidence>
<keyword evidence="4 7" id="KW-0418">Kinase</keyword>
<sequence length="357" mass="40085">MSIQKFVTRALSEWMNGSGPDADIVVSSRVRLARNLRDLPFPYLATNSQLEAVLERVRRALGQEALAPYRFTWIPMDELDEIDKRVLVEKHLISPLLAEEARKGAVAISEDERISIMVNEEDHLRIQVLFPGLQLAEAWQLASRIDDALEAALNYAFHERRGYLTACPTNVGTGIRASVMVHLPALVMTQQVGRILTAIHQVGLVVRGLYGEGSEALGNLFQISNQITLGRSEEDILENLHGVVKQVIEHERTARRSLLETNRLKLEDRLSRSFGILSHARIIESKEAIQRLSDVRLGVDLGLFRGVTPATLNELTVMTQPGFLQRWAGQALTPEQRDERRARLIRERLNRAAGGES</sequence>
<evidence type="ECO:0000313" key="11">
    <source>
        <dbReference type="EMBL" id="GGK05396.1"/>
    </source>
</evidence>
<dbReference type="EC" id="2.7.14.1" evidence="7"/>
<dbReference type="InterPro" id="IPR000749">
    <property type="entry name" value="ATP-guanido_PTrfase"/>
</dbReference>
<evidence type="ECO:0000256" key="5">
    <source>
        <dbReference type="ARBA" id="ARBA00022840"/>
    </source>
</evidence>
<reference evidence="11" key="2">
    <citation type="submission" date="2020-09" db="EMBL/GenBank/DDBJ databases">
        <authorList>
            <person name="Sun Q."/>
            <person name="Ohkuma M."/>
        </authorList>
    </citation>
    <scope>NUCLEOTIDE SEQUENCE</scope>
    <source>
        <strain evidence="11">JCM 14719</strain>
    </source>
</reference>
<dbReference type="HAMAP" id="MF_00602">
    <property type="entry name" value="Prot_Arg_kinase"/>
    <property type="match status" value="1"/>
</dbReference>
<comment type="function">
    <text evidence="7">Catalyzes the specific phosphorylation of arginine residues in a large number of proteins. Is part of the bacterial stress response system. Protein arginine phosphorylation has a physiologically important role and is involved in the regulation of many critical cellular processes, such as protein homeostasis, motility, competence, and stringent and stress responses, by regulating gene expression and protein activity.</text>
</comment>
<evidence type="ECO:0000256" key="9">
    <source>
        <dbReference type="RuleBase" id="RU000505"/>
    </source>
</evidence>
<dbReference type="SUPFAM" id="SSF55931">
    <property type="entry name" value="Glutamine synthetase/guanido kinase"/>
    <property type="match status" value="1"/>
</dbReference>
<feature type="binding site" evidence="7 8">
    <location>
        <begin position="176"/>
        <end position="180"/>
    </location>
    <ligand>
        <name>ATP</name>
        <dbReference type="ChEBI" id="CHEBI:30616"/>
    </ligand>
</feature>
<keyword evidence="2 7" id="KW-0808">Transferase</keyword>
<dbReference type="AlphaFoldDB" id="A0A8J3BD60"/>
<dbReference type="InterPro" id="IPR022414">
    <property type="entry name" value="ATP-guanido_PTrfase_cat"/>
</dbReference>
<feature type="binding site" evidence="7 8">
    <location>
        <begin position="27"/>
        <end position="31"/>
    </location>
    <ligand>
        <name>ATP</name>
        <dbReference type="ChEBI" id="CHEBI:30616"/>
    </ligand>
</feature>
<evidence type="ECO:0000256" key="3">
    <source>
        <dbReference type="ARBA" id="ARBA00022741"/>
    </source>
</evidence>
<dbReference type="CDD" id="cd07930">
    <property type="entry name" value="bacterial_phosphagen_kinase"/>
    <property type="match status" value="1"/>
</dbReference>
<gene>
    <name evidence="7 11" type="primary">mcsB</name>
    <name evidence="11" type="ORF">GCM10007043_19240</name>
</gene>
<dbReference type="EMBL" id="BMOF01000046">
    <property type="protein sequence ID" value="GGK05396.1"/>
    <property type="molecule type" value="Genomic_DNA"/>
</dbReference>
<keyword evidence="3 7" id="KW-0547">Nucleotide-binding</keyword>
<organism evidence="11 12">
    <name type="scientific">Calditerricola satsumensis</name>
    <dbReference type="NCBI Taxonomy" id="373054"/>
    <lineage>
        <taxon>Bacteria</taxon>
        <taxon>Bacillati</taxon>
        <taxon>Bacillota</taxon>
        <taxon>Bacilli</taxon>
        <taxon>Bacillales</taxon>
        <taxon>Bacillaceae</taxon>
        <taxon>Calditerricola</taxon>
    </lineage>
</organism>
<dbReference type="PROSITE" id="PS00112">
    <property type="entry name" value="PHOSPHAGEN_KINASE"/>
    <property type="match status" value="1"/>
</dbReference>
<dbReference type="Gene3D" id="3.30.590.10">
    <property type="entry name" value="Glutamine synthetase/guanido kinase, catalytic domain"/>
    <property type="match status" value="1"/>
</dbReference>
<dbReference type="InterPro" id="IPR022415">
    <property type="entry name" value="ATP-guanido_PTrfase_AS"/>
</dbReference>
<protein>
    <recommendedName>
        <fullName evidence="7">Protein-arginine kinase</fullName>
        <ecNumber evidence="7">2.7.14.1</ecNumber>
    </recommendedName>
</protein>
<proteinExistence type="inferred from homology"/>
<accession>A0A8J3BD60</accession>
<dbReference type="Pfam" id="PF00217">
    <property type="entry name" value="ATP-gua_Ptrans"/>
    <property type="match status" value="1"/>
</dbReference>
<evidence type="ECO:0000256" key="4">
    <source>
        <dbReference type="ARBA" id="ARBA00022777"/>
    </source>
</evidence>
<dbReference type="PANTHER" id="PTHR11547">
    <property type="entry name" value="ARGININE OR CREATINE KINASE"/>
    <property type="match status" value="1"/>
</dbReference>
<dbReference type="InterPro" id="IPR023660">
    <property type="entry name" value="Arg_Kinase"/>
</dbReference>
<dbReference type="PANTHER" id="PTHR11547:SF38">
    <property type="entry name" value="ARGININE KINASE 1-RELATED"/>
    <property type="match status" value="1"/>
</dbReference>
<dbReference type="GO" id="GO:0046314">
    <property type="term" value="P:phosphocreatine biosynthetic process"/>
    <property type="evidence" value="ECO:0007669"/>
    <property type="project" value="InterPro"/>
</dbReference>
<keyword evidence="12" id="KW-1185">Reference proteome</keyword>
<dbReference type="GO" id="GO:0004111">
    <property type="term" value="F:creatine kinase activity"/>
    <property type="evidence" value="ECO:0007669"/>
    <property type="project" value="InterPro"/>
</dbReference>
<dbReference type="Proteomes" id="UP000637720">
    <property type="component" value="Unassembled WGS sequence"/>
</dbReference>
<dbReference type="FunFam" id="3.30.590.10:FF:000007">
    <property type="entry name" value="Protein-arginine kinase"/>
    <property type="match status" value="1"/>
</dbReference>
<dbReference type="InterPro" id="IPR014746">
    <property type="entry name" value="Gln_synth/guanido_kin_cat_dom"/>
</dbReference>
<keyword evidence="5 7" id="KW-0067">ATP-binding</keyword>
<comment type="catalytic activity">
    <reaction evidence="6 7">
        <text>L-arginyl-[protein] + ATP = N(omega)-phospho-L-arginyl-[protein] + ADP + H(+)</text>
        <dbReference type="Rhea" id="RHEA:43384"/>
        <dbReference type="Rhea" id="RHEA-COMP:10532"/>
        <dbReference type="Rhea" id="RHEA-COMP:10533"/>
        <dbReference type="ChEBI" id="CHEBI:15378"/>
        <dbReference type="ChEBI" id="CHEBI:29965"/>
        <dbReference type="ChEBI" id="CHEBI:30616"/>
        <dbReference type="ChEBI" id="CHEBI:83226"/>
        <dbReference type="ChEBI" id="CHEBI:456216"/>
        <dbReference type="EC" id="2.7.14.1"/>
    </reaction>
</comment>
<keyword evidence="1 7" id="KW-0021">Allosteric enzyme</keyword>
<dbReference type="NCBIfam" id="NF002194">
    <property type="entry name" value="PRK01059.1-4"/>
    <property type="match status" value="1"/>
</dbReference>
<feature type="binding site" evidence="7 8">
    <location>
        <begin position="207"/>
        <end position="212"/>
    </location>
    <ligand>
        <name>ATP</name>
        <dbReference type="ChEBI" id="CHEBI:30616"/>
    </ligand>
</feature>
<comment type="similarity">
    <text evidence="7 8 9">Belongs to the ATP:guanido phosphotransferase family.</text>
</comment>
<feature type="binding site" evidence="7 8">
    <location>
        <position position="125"/>
    </location>
    <ligand>
        <name>ATP</name>
        <dbReference type="ChEBI" id="CHEBI:30616"/>
    </ligand>
</feature>